<organism evidence="1">
    <name type="scientific">freshwater metagenome</name>
    <dbReference type="NCBI Taxonomy" id="449393"/>
    <lineage>
        <taxon>unclassified sequences</taxon>
        <taxon>metagenomes</taxon>
        <taxon>ecological metagenomes</taxon>
    </lineage>
</organism>
<accession>A0A6J5ZWD3</accession>
<protein>
    <submittedName>
        <fullName evidence="1">Unannotated protein</fullName>
    </submittedName>
</protein>
<reference evidence="1" key="1">
    <citation type="submission" date="2020-05" db="EMBL/GenBank/DDBJ databases">
        <authorList>
            <person name="Chiriac C."/>
            <person name="Salcher M."/>
            <person name="Ghai R."/>
            <person name="Kavagutti S V."/>
        </authorList>
    </citation>
    <scope>NUCLEOTIDE SEQUENCE</scope>
</reference>
<sequence length="213" mass="23183">MILSTASYNSSLLQQPHPRGRLASVEDLRSGPFDGLHIARRCRRDPAELCEQVERAALAADDRSRVASDAQDRPVLAPDTLRGERLKLDRGIERHEDGISGFNPEDHTRRLLRDQGHGSAACRYRRQRRTVAIANVFGQRAGDEVIELTSGRLIHRGSLENQAGRSSRSTAIVVSVGSLAPWRRAPAAAISRRCAITSALIRSPGSKAGIPGG</sequence>
<dbReference type="AlphaFoldDB" id="A0A6J5ZWD3"/>
<proteinExistence type="predicted"/>
<name>A0A6J5ZWD3_9ZZZZ</name>
<gene>
    <name evidence="1" type="ORF">UFOPK3522_01522</name>
</gene>
<dbReference type="EMBL" id="CAESAO010000179">
    <property type="protein sequence ID" value="CAB4346954.1"/>
    <property type="molecule type" value="Genomic_DNA"/>
</dbReference>
<evidence type="ECO:0000313" key="1">
    <source>
        <dbReference type="EMBL" id="CAB4346954.1"/>
    </source>
</evidence>